<dbReference type="Pfam" id="PF01943">
    <property type="entry name" value="Polysacc_synt"/>
    <property type="match status" value="1"/>
</dbReference>
<feature type="transmembrane region" description="Helical" evidence="6">
    <location>
        <begin position="247"/>
        <end position="266"/>
    </location>
</feature>
<feature type="transmembrane region" description="Helical" evidence="6">
    <location>
        <begin position="435"/>
        <end position="456"/>
    </location>
</feature>
<evidence type="ECO:0000256" key="5">
    <source>
        <dbReference type="ARBA" id="ARBA00023136"/>
    </source>
</evidence>
<feature type="transmembrane region" description="Helical" evidence="6">
    <location>
        <begin position="135"/>
        <end position="152"/>
    </location>
</feature>
<dbReference type="PANTHER" id="PTHR30250">
    <property type="entry name" value="PST FAMILY PREDICTED COLANIC ACID TRANSPORTER"/>
    <property type="match status" value="1"/>
</dbReference>
<dbReference type="Proteomes" id="UP001235343">
    <property type="component" value="Unassembled WGS sequence"/>
</dbReference>
<proteinExistence type="predicted"/>
<dbReference type="RefSeq" id="WP_285929727.1">
    <property type="nucleotide sequence ID" value="NZ_JASTZU010000001.1"/>
</dbReference>
<feature type="transmembrane region" description="Helical" evidence="6">
    <location>
        <begin position="272"/>
        <end position="292"/>
    </location>
</feature>
<keyword evidence="3 6" id="KW-0812">Transmembrane</keyword>
<dbReference type="InterPro" id="IPR002797">
    <property type="entry name" value="Polysacc_synth"/>
</dbReference>
<evidence type="ECO:0000256" key="2">
    <source>
        <dbReference type="ARBA" id="ARBA00022475"/>
    </source>
</evidence>
<accession>A0ABT7L2Z5</accession>
<sequence>MLYKNISSKVEQRLGNKKYGALLTMFGKVYFAIISYLNLVIIARLLSIDDFGVYSFFLSLIPFLVVISSGGSDNILLSLVSNRKSKGKRFFYNTIFSVLLLILIYSITIIFMFLLSSTMVEEIVSIDKYSEVLNIIIWIVLLQVIIIYFRALNQSEFLFYEAVFPENLLRPTIMFILVGYIFIFVGSNLYVICISLLISYLTTTIYVIIRRKDLFVYKNIKQFKFDFQTIKLSQQFMTIQILNQASNFVPVFIMGVFLSSASIGVFKVAQQTTILISLILVSVNMVFAPTIVKLFNENNLLELQSFYRKITKWTFIIGGFISTLVILNASLIMKVFGEGFQEWSMVLIVLALGQLFNAATGSSGYILLMTKNQRYMIYISCVQLLIVTILSLITVKLWGVYGVAFSVTIGMIIINALSLFLSWKNVGVNPVNNKYIGVFISIVLTLAIVQFLKNVFIHETNIINSVVLSFVYCASYLFLILRIALTRQERNQLFNIMRVKIK</sequence>
<feature type="transmembrane region" description="Helical" evidence="6">
    <location>
        <begin position="375"/>
        <end position="395"/>
    </location>
</feature>
<comment type="subcellular location">
    <subcellularLocation>
        <location evidence="1">Cell membrane</location>
        <topology evidence="1">Multi-pass membrane protein</topology>
    </subcellularLocation>
</comment>
<feature type="transmembrane region" description="Helical" evidence="6">
    <location>
        <begin position="401"/>
        <end position="423"/>
    </location>
</feature>
<keyword evidence="4 6" id="KW-1133">Transmembrane helix</keyword>
<feature type="transmembrane region" description="Helical" evidence="6">
    <location>
        <begin position="164"/>
        <end position="183"/>
    </location>
</feature>
<feature type="transmembrane region" description="Helical" evidence="6">
    <location>
        <begin position="313"/>
        <end position="333"/>
    </location>
</feature>
<evidence type="ECO:0000313" key="8">
    <source>
        <dbReference type="Proteomes" id="UP001235343"/>
    </source>
</evidence>
<keyword evidence="5 6" id="KW-0472">Membrane</keyword>
<keyword evidence="2" id="KW-1003">Cell membrane</keyword>
<evidence type="ECO:0000313" key="7">
    <source>
        <dbReference type="EMBL" id="MDL4838960.1"/>
    </source>
</evidence>
<feature type="transmembrane region" description="Helical" evidence="6">
    <location>
        <begin position="90"/>
        <end position="115"/>
    </location>
</feature>
<feature type="transmembrane region" description="Helical" evidence="6">
    <location>
        <begin position="189"/>
        <end position="209"/>
    </location>
</feature>
<feature type="transmembrane region" description="Helical" evidence="6">
    <location>
        <begin position="462"/>
        <end position="485"/>
    </location>
</feature>
<dbReference type="EMBL" id="JASTZU010000001">
    <property type="protein sequence ID" value="MDL4838960.1"/>
    <property type="molecule type" value="Genomic_DNA"/>
</dbReference>
<gene>
    <name evidence="7" type="ORF">QQS35_00530</name>
</gene>
<evidence type="ECO:0000256" key="4">
    <source>
        <dbReference type="ARBA" id="ARBA00022989"/>
    </source>
</evidence>
<keyword evidence="8" id="KW-1185">Reference proteome</keyword>
<evidence type="ECO:0000256" key="1">
    <source>
        <dbReference type="ARBA" id="ARBA00004651"/>
    </source>
</evidence>
<organism evidence="7 8">
    <name type="scientific">Aquibacillus rhizosphaerae</name>
    <dbReference type="NCBI Taxonomy" id="3051431"/>
    <lineage>
        <taxon>Bacteria</taxon>
        <taxon>Bacillati</taxon>
        <taxon>Bacillota</taxon>
        <taxon>Bacilli</taxon>
        <taxon>Bacillales</taxon>
        <taxon>Bacillaceae</taxon>
        <taxon>Aquibacillus</taxon>
    </lineage>
</organism>
<comment type="caution">
    <text evidence="7">The sequence shown here is derived from an EMBL/GenBank/DDBJ whole genome shotgun (WGS) entry which is preliminary data.</text>
</comment>
<feature type="transmembrane region" description="Helical" evidence="6">
    <location>
        <begin position="21"/>
        <end position="45"/>
    </location>
</feature>
<feature type="transmembrane region" description="Helical" evidence="6">
    <location>
        <begin position="345"/>
        <end position="368"/>
    </location>
</feature>
<dbReference type="InterPro" id="IPR050833">
    <property type="entry name" value="Poly_Biosynth_Transport"/>
</dbReference>
<reference evidence="7 8" key="1">
    <citation type="submission" date="2023-06" db="EMBL/GenBank/DDBJ databases">
        <title>Aquibacillus rhizosphaerae LR5S19.</title>
        <authorList>
            <person name="Sun J.-Q."/>
        </authorList>
    </citation>
    <scope>NUCLEOTIDE SEQUENCE [LARGE SCALE GENOMIC DNA]</scope>
    <source>
        <strain evidence="7 8">LR5S19</strain>
    </source>
</reference>
<dbReference type="PANTHER" id="PTHR30250:SF11">
    <property type="entry name" value="O-ANTIGEN TRANSPORTER-RELATED"/>
    <property type="match status" value="1"/>
</dbReference>
<protein>
    <submittedName>
        <fullName evidence="7">Oligosaccharide flippase family protein</fullName>
    </submittedName>
</protein>
<evidence type="ECO:0000256" key="3">
    <source>
        <dbReference type="ARBA" id="ARBA00022692"/>
    </source>
</evidence>
<name>A0ABT7L2Z5_9BACI</name>
<evidence type="ECO:0000256" key="6">
    <source>
        <dbReference type="SAM" id="Phobius"/>
    </source>
</evidence>
<feature type="transmembrane region" description="Helical" evidence="6">
    <location>
        <begin position="51"/>
        <end position="69"/>
    </location>
</feature>